<keyword evidence="3" id="KW-1185">Reference proteome</keyword>
<proteinExistence type="predicted"/>
<evidence type="ECO:0000313" key="2">
    <source>
        <dbReference type="EMBL" id="MFC0319296.1"/>
    </source>
</evidence>
<evidence type="ECO:0000256" key="1">
    <source>
        <dbReference type="SAM" id="Phobius"/>
    </source>
</evidence>
<gene>
    <name evidence="2" type="ORF">ACFFI0_13315</name>
</gene>
<protein>
    <submittedName>
        <fullName evidence="2">FixH family protein</fullName>
    </submittedName>
</protein>
<keyword evidence="1" id="KW-0812">Transmembrane</keyword>
<name>A0ABV6HKB1_9SPHI</name>
<keyword evidence="1" id="KW-1133">Transmembrane helix</keyword>
<dbReference type="EMBL" id="JBHLWO010000002">
    <property type="protein sequence ID" value="MFC0319296.1"/>
    <property type="molecule type" value="Genomic_DNA"/>
</dbReference>
<keyword evidence="1" id="KW-0472">Membrane</keyword>
<feature type="transmembrane region" description="Helical" evidence="1">
    <location>
        <begin position="7"/>
        <end position="26"/>
    </location>
</feature>
<dbReference type="RefSeq" id="WP_130857712.1">
    <property type="nucleotide sequence ID" value="NZ_JBHLWO010000002.1"/>
</dbReference>
<comment type="caution">
    <text evidence="2">The sequence shown here is derived from an EMBL/GenBank/DDBJ whole genome shotgun (WGS) entry which is preliminary data.</text>
</comment>
<sequence>MNWGMRIVIGMAIAMSSIVAVGIYMVNQDTDTLEETDYYEKGLDYERVYKKKENLVRYQRKVTLNVVRDSLVLSFAEENNKGMVDFIRSSNRSLDQRIHFITSKSVYRLPIKNLKKGVWHIKLDWESQQRSYLQEEQLYLN</sequence>
<reference evidence="2 3" key="1">
    <citation type="submission" date="2024-09" db="EMBL/GenBank/DDBJ databases">
        <authorList>
            <person name="Sun Q."/>
            <person name="Mori K."/>
        </authorList>
    </citation>
    <scope>NUCLEOTIDE SEQUENCE [LARGE SCALE GENOMIC DNA]</scope>
    <source>
        <strain evidence="2 3">CCM 7765</strain>
    </source>
</reference>
<evidence type="ECO:0000313" key="3">
    <source>
        <dbReference type="Proteomes" id="UP001589774"/>
    </source>
</evidence>
<dbReference type="Proteomes" id="UP001589774">
    <property type="component" value="Unassembled WGS sequence"/>
</dbReference>
<dbReference type="Pfam" id="PF05751">
    <property type="entry name" value="FixH"/>
    <property type="match status" value="1"/>
</dbReference>
<organism evidence="2 3">
    <name type="scientific">Olivibacter oleidegradans</name>
    <dbReference type="NCBI Taxonomy" id="760123"/>
    <lineage>
        <taxon>Bacteria</taxon>
        <taxon>Pseudomonadati</taxon>
        <taxon>Bacteroidota</taxon>
        <taxon>Sphingobacteriia</taxon>
        <taxon>Sphingobacteriales</taxon>
        <taxon>Sphingobacteriaceae</taxon>
        <taxon>Olivibacter</taxon>
    </lineage>
</organism>
<accession>A0ABV6HKB1</accession>
<dbReference type="InterPro" id="IPR008620">
    <property type="entry name" value="FixH"/>
</dbReference>